<feature type="region of interest" description="Disordered" evidence="2">
    <location>
        <begin position="411"/>
        <end position="446"/>
    </location>
</feature>
<gene>
    <name evidence="3" type="ORF">ATC70_000533</name>
</gene>
<keyword evidence="1" id="KW-0175">Coiled coil</keyword>
<feature type="coiled-coil region" evidence="1">
    <location>
        <begin position="143"/>
        <end position="208"/>
    </location>
</feature>
<dbReference type="EMBL" id="JASEJX010000013">
    <property type="protein sequence ID" value="KAK4517201.1"/>
    <property type="molecule type" value="Genomic_DNA"/>
</dbReference>
<dbReference type="AlphaFoldDB" id="A0AAN7DGS6"/>
<evidence type="ECO:0000313" key="4">
    <source>
        <dbReference type="Proteomes" id="UP001304243"/>
    </source>
</evidence>
<name>A0AAN7DGS6_9FUNG</name>
<feature type="coiled-coil region" evidence="1">
    <location>
        <begin position="320"/>
        <end position="390"/>
    </location>
</feature>
<sequence>MGVQDVVARLNKSKSANTSKPTSSIPPVPKRKIVMTVDDKRLPPSPAMSPTSTIASSSRKDENPPTANGIASMMQRFEQKSPLPTTTTTTATTTTTTTTTTKLPSPPESPSPQQNKLNVTQKPRDAHSLFKFDATASEIVDLFQSLLDQNAAAEEYIKTLKQDVEKYASDATKVRDYEIRVEYLALKLEQVSEERDYFEKELNELAHKQKQTTVMSSPLSPAYSQIGQRDIVIEDEQKLQSQNNDAYMADLLNVYEEISDQDDHEGGDDMQLFDEQSASQIQSQQEEIEILNDKLIECDRGVQITLMKYVADLETQRLEAKALKQVVKKQDELITKLETKIKEVPENPDELLKEQVEVQRVELENKRELLAQLLNEREDLLRRLNSNQRNSVLRRSSIELLTNIINNRPASFSSVASSSGRGTPPLTAPPKQPLPPLPSPTSSSSA</sequence>
<organism evidence="3 4">
    <name type="scientific">Mucor velutinosus</name>
    <dbReference type="NCBI Taxonomy" id="708070"/>
    <lineage>
        <taxon>Eukaryota</taxon>
        <taxon>Fungi</taxon>
        <taxon>Fungi incertae sedis</taxon>
        <taxon>Mucoromycota</taxon>
        <taxon>Mucoromycotina</taxon>
        <taxon>Mucoromycetes</taxon>
        <taxon>Mucorales</taxon>
        <taxon>Mucorineae</taxon>
        <taxon>Mucoraceae</taxon>
        <taxon>Mucor</taxon>
    </lineage>
</organism>
<feature type="compositionally biased region" description="Low complexity" evidence="2">
    <location>
        <begin position="85"/>
        <end position="101"/>
    </location>
</feature>
<dbReference type="Proteomes" id="UP001304243">
    <property type="component" value="Unassembled WGS sequence"/>
</dbReference>
<feature type="compositionally biased region" description="Low complexity" evidence="2">
    <location>
        <begin position="411"/>
        <end position="425"/>
    </location>
</feature>
<evidence type="ECO:0000313" key="3">
    <source>
        <dbReference type="EMBL" id="KAK4517201.1"/>
    </source>
</evidence>
<evidence type="ECO:0000256" key="2">
    <source>
        <dbReference type="SAM" id="MobiDB-lite"/>
    </source>
</evidence>
<evidence type="ECO:0000256" key="1">
    <source>
        <dbReference type="SAM" id="Coils"/>
    </source>
</evidence>
<accession>A0AAN7DGS6</accession>
<comment type="caution">
    <text evidence="3">The sequence shown here is derived from an EMBL/GenBank/DDBJ whole genome shotgun (WGS) entry which is preliminary data.</text>
</comment>
<feature type="compositionally biased region" description="Polar residues" evidence="2">
    <location>
        <begin position="13"/>
        <end position="25"/>
    </location>
</feature>
<feature type="region of interest" description="Disordered" evidence="2">
    <location>
        <begin position="1"/>
        <end position="118"/>
    </location>
</feature>
<feature type="compositionally biased region" description="Polar residues" evidence="2">
    <location>
        <begin position="48"/>
        <end position="57"/>
    </location>
</feature>
<dbReference type="GeneID" id="89944235"/>
<feature type="compositionally biased region" description="Pro residues" evidence="2">
    <location>
        <begin position="426"/>
        <end position="439"/>
    </location>
</feature>
<protein>
    <submittedName>
        <fullName evidence="3">Uncharacterized protein</fullName>
    </submittedName>
</protein>
<keyword evidence="4" id="KW-1185">Reference proteome</keyword>
<reference evidence="3 4" key="1">
    <citation type="submission" date="2022-11" db="EMBL/GenBank/DDBJ databases">
        <title>Mucor velutinosus strain NIH1002 WGS.</title>
        <authorList>
            <person name="Subramanian P."/>
            <person name="Mullikin J.C."/>
            <person name="Segre J.A."/>
            <person name="Zelazny A.M."/>
        </authorList>
    </citation>
    <scope>NUCLEOTIDE SEQUENCE [LARGE SCALE GENOMIC DNA]</scope>
    <source>
        <strain evidence="3 4">NIH1002</strain>
    </source>
</reference>
<proteinExistence type="predicted"/>
<dbReference type="RefSeq" id="XP_064683867.1">
    <property type="nucleotide sequence ID" value="XM_064819947.1"/>
</dbReference>